<dbReference type="EMBL" id="MW597741">
    <property type="protein sequence ID" value="QYW15025.1"/>
    <property type="molecule type" value="Genomic_DNA"/>
</dbReference>
<proteinExistence type="inferred from homology"/>
<keyword evidence="4 6" id="KW-1081">Inhibition of host apoptosis by viral BCL2-like protein</keyword>
<dbReference type="GO" id="GO:0033668">
    <property type="term" value="P:symbiont-mediated suppression of host apoptosis"/>
    <property type="evidence" value="ECO:0007669"/>
    <property type="project" value="UniProtKB-KW"/>
</dbReference>
<evidence type="ECO:0000256" key="3">
    <source>
        <dbReference type="ARBA" id="ARBA00022581"/>
    </source>
</evidence>
<keyword evidence="5 6" id="KW-1119">Modulation of host cell apoptosis by virus</keyword>
<feature type="region of interest" description="Disordered" evidence="7">
    <location>
        <begin position="148"/>
        <end position="200"/>
    </location>
</feature>
<dbReference type="Pfam" id="PF01691">
    <property type="entry name" value="Adeno_E1B_19K"/>
    <property type="match status" value="1"/>
</dbReference>
<keyword evidence="2 6" id="KW-0244">Early protein</keyword>
<evidence type="ECO:0000256" key="1">
    <source>
        <dbReference type="ARBA" id="ARBA00010275"/>
    </source>
</evidence>
<protein>
    <recommendedName>
        <fullName evidence="6">E1B protein, small T-antigen</fullName>
    </recommendedName>
</protein>
<feature type="region of interest" description="Disordered" evidence="7">
    <location>
        <begin position="240"/>
        <end position="291"/>
    </location>
</feature>
<evidence type="ECO:0000256" key="7">
    <source>
        <dbReference type="SAM" id="MobiDB-lite"/>
    </source>
</evidence>
<evidence type="ECO:0000256" key="6">
    <source>
        <dbReference type="RuleBase" id="RU364111"/>
    </source>
</evidence>
<dbReference type="InterPro" id="IPR002924">
    <property type="entry name" value="Adenovir_t-Ag_E1B_19kDa"/>
</dbReference>
<reference evidence="8" key="1">
    <citation type="submission" date="2021-01" db="EMBL/GenBank/DDBJ databases">
        <authorList>
            <person name="Zhang W."/>
        </authorList>
    </citation>
    <scope>NUCLEOTIDE SEQUENCE</scope>
    <source>
        <strain evidence="8">CXC10</strain>
    </source>
</reference>
<evidence type="ECO:0000256" key="4">
    <source>
        <dbReference type="ARBA" id="ARBA00023189"/>
    </source>
</evidence>
<name>A0A8G0RCZ3_9ADEN</name>
<evidence type="ECO:0000256" key="5">
    <source>
        <dbReference type="ARBA" id="ARBA00023323"/>
    </source>
</evidence>
<evidence type="ECO:0000256" key="2">
    <source>
        <dbReference type="ARBA" id="ARBA00022518"/>
    </source>
</evidence>
<keyword evidence="3 6" id="KW-0945">Host-virus interaction</keyword>
<comment type="similarity">
    <text evidence="1 6">Belongs to the adenoviridae E1B 19 kDa protein family.</text>
</comment>
<evidence type="ECO:0000313" key="8">
    <source>
        <dbReference type="EMBL" id="QYW15025.1"/>
    </source>
</evidence>
<sequence length="291" mass="32729">MDYLKFLCNYPVLKRIIRDASERTGPWRRYFFCGPLVNFVHKIKEEHKDDFAQCLDSDGHFLEQLRSGDLRLYSDQVVHYLYLENPGRVSISLAFVAWLLDQWDLDNQFSPEFALEALCIPLWKLIKAEVQKRDLGTAAQVFREEMEREGLLDPPASLAPETPPQREDTEEGGLHLAEPAVVEESEEESLGEEEMEEVETEVDSELEVVFASDNEVLSPRLDVASGLSSSSEEVACITPLSGTAPLASSDSSCSDLEEEEREEPQRGEPAHRVSVIVRAPGRGTEGESTQK</sequence>
<feature type="compositionally biased region" description="Acidic residues" evidence="7">
    <location>
        <begin position="181"/>
        <end position="200"/>
    </location>
</feature>
<accession>A0A8G0RCZ3</accession>
<organism evidence="8">
    <name type="scientific">Bat mastadenovirus</name>
    <dbReference type="NCBI Taxonomy" id="740971"/>
    <lineage>
        <taxon>Viruses</taxon>
        <taxon>Varidnaviria</taxon>
        <taxon>Bamfordvirae</taxon>
        <taxon>Preplasmiviricota</taxon>
        <taxon>Polisuviricotina</taxon>
        <taxon>Pharingeaviricetes</taxon>
        <taxon>Rowavirales</taxon>
        <taxon>Adenoviridae</taxon>
        <taxon>Mastadenovirus</taxon>
        <taxon>Mastadenovirus asiensse</taxon>
    </lineage>
</organism>